<dbReference type="FunFam" id="2.60.40.10:FF:000072">
    <property type="entry name" value="RIMS-binding protein 2 isoform X1"/>
    <property type="match status" value="1"/>
</dbReference>
<proteinExistence type="inferred from homology"/>
<evidence type="ECO:0000256" key="5">
    <source>
        <dbReference type="SAM" id="MobiDB-lite"/>
    </source>
</evidence>
<dbReference type="InterPro" id="IPR057884">
    <property type="entry name" value="FN3_RIM-BP1/2/3"/>
</dbReference>
<dbReference type="AlphaFoldDB" id="A0ABD0YC93"/>
<evidence type="ECO:0000259" key="7">
    <source>
        <dbReference type="PROSITE" id="PS50853"/>
    </source>
</evidence>
<dbReference type="PANTHER" id="PTHR14234">
    <property type="entry name" value="RIM BINDING PROTEIN-RELATED"/>
    <property type="match status" value="1"/>
</dbReference>
<dbReference type="InterPro" id="IPR036116">
    <property type="entry name" value="FN3_sf"/>
</dbReference>
<feature type="compositionally biased region" description="Basic residues" evidence="5">
    <location>
        <begin position="611"/>
        <end position="630"/>
    </location>
</feature>
<dbReference type="InterPro" id="IPR013783">
    <property type="entry name" value="Ig-like_fold"/>
</dbReference>
<evidence type="ECO:0000256" key="2">
    <source>
        <dbReference type="ARBA" id="ARBA00022443"/>
    </source>
</evidence>
<dbReference type="Gene3D" id="2.60.40.10">
    <property type="entry name" value="Immunoglobulins"/>
    <property type="match status" value="2"/>
</dbReference>
<dbReference type="Proteomes" id="UP001558652">
    <property type="component" value="Unassembled WGS sequence"/>
</dbReference>
<reference evidence="8 9" key="1">
    <citation type="submission" date="2024-07" db="EMBL/GenBank/DDBJ databases">
        <title>Chromosome-level genome assembly of the water stick insect Ranatra chinensis (Heteroptera: Nepidae).</title>
        <authorList>
            <person name="Liu X."/>
        </authorList>
    </citation>
    <scope>NUCLEOTIDE SEQUENCE [LARGE SCALE GENOMIC DNA]</scope>
    <source>
        <strain evidence="8">Cailab_2021Rc</strain>
        <tissue evidence="8">Muscle</tissue>
    </source>
</reference>
<dbReference type="FunFam" id="2.30.30.40:FF:000006">
    <property type="entry name" value="RIMS-binding protein 2 isoform X1"/>
    <property type="match status" value="1"/>
</dbReference>
<comment type="similarity">
    <text evidence="1">Belongs to the RIMBP family.</text>
</comment>
<dbReference type="InterPro" id="IPR036028">
    <property type="entry name" value="SH3-like_dom_sf"/>
</dbReference>
<evidence type="ECO:0000256" key="3">
    <source>
        <dbReference type="ARBA" id="ARBA00022737"/>
    </source>
</evidence>
<feature type="domain" description="SH3" evidence="6">
    <location>
        <begin position="76"/>
        <end position="144"/>
    </location>
</feature>
<accession>A0ABD0YC93</accession>
<keyword evidence="9" id="KW-1185">Reference proteome</keyword>
<evidence type="ECO:0000256" key="1">
    <source>
        <dbReference type="ARBA" id="ARBA00010749"/>
    </source>
</evidence>
<dbReference type="InterPro" id="IPR040325">
    <property type="entry name" value="RIMBP1/2/3"/>
</dbReference>
<name>A0ABD0YC93_9HEMI</name>
<comment type="caution">
    <text evidence="8">The sequence shown here is derived from an EMBL/GenBank/DDBJ whole genome shotgun (WGS) entry which is preliminary data.</text>
</comment>
<dbReference type="PROSITE" id="PS50853">
    <property type="entry name" value="FN3"/>
    <property type="match status" value="2"/>
</dbReference>
<evidence type="ECO:0000256" key="4">
    <source>
        <dbReference type="PROSITE-ProRule" id="PRU00192"/>
    </source>
</evidence>
<evidence type="ECO:0000313" key="8">
    <source>
        <dbReference type="EMBL" id="KAL1110539.1"/>
    </source>
</evidence>
<feature type="region of interest" description="Disordered" evidence="5">
    <location>
        <begin position="606"/>
        <end position="630"/>
    </location>
</feature>
<dbReference type="InterPro" id="IPR001452">
    <property type="entry name" value="SH3_domain"/>
</dbReference>
<keyword evidence="3" id="KW-0677">Repeat</keyword>
<dbReference type="EMBL" id="JBFDAA010000022">
    <property type="protein sequence ID" value="KAL1110539.1"/>
    <property type="molecule type" value="Genomic_DNA"/>
</dbReference>
<evidence type="ECO:0008006" key="10">
    <source>
        <dbReference type="Google" id="ProtNLM"/>
    </source>
</evidence>
<dbReference type="Pfam" id="PF14604">
    <property type="entry name" value="SH3_9"/>
    <property type="match status" value="1"/>
</dbReference>
<dbReference type="Gene3D" id="2.30.30.40">
    <property type="entry name" value="SH3 Domains"/>
    <property type="match status" value="1"/>
</dbReference>
<dbReference type="SMART" id="SM00326">
    <property type="entry name" value="SH3"/>
    <property type="match status" value="1"/>
</dbReference>
<dbReference type="CDD" id="cd12014">
    <property type="entry name" value="SH3_RIM-BP_1"/>
    <property type="match status" value="1"/>
</dbReference>
<dbReference type="Pfam" id="PF00041">
    <property type="entry name" value="fn3"/>
    <property type="match status" value="1"/>
</dbReference>
<dbReference type="SUPFAM" id="SSF49265">
    <property type="entry name" value="Fibronectin type III"/>
    <property type="match status" value="2"/>
</dbReference>
<keyword evidence="2 4" id="KW-0728">SH3 domain</keyword>
<dbReference type="SUPFAM" id="SSF50044">
    <property type="entry name" value="SH3-domain"/>
    <property type="match status" value="1"/>
</dbReference>
<dbReference type="Pfam" id="PF25523">
    <property type="entry name" value="Ig_RIMBP2"/>
    <property type="match status" value="1"/>
</dbReference>
<protein>
    <recommendedName>
        <fullName evidence="10">RIMS-binding protein 2</fullName>
    </recommendedName>
</protein>
<feature type="domain" description="Fibronectin type-III" evidence="7">
    <location>
        <begin position="425"/>
        <end position="521"/>
    </location>
</feature>
<dbReference type="InterPro" id="IPR003961">
    <property type="entry name" value="FN3_dom"/>
</dbReference>
<dbReference type="SMART" id="SM00060">
    <property type="entry name" value="FN3"/>
    <property type="match status" value="3"/>
</dbReference>
<evidence type="ECO:0000313" key="9">
    <source>
        <dbReference type="Proteomes" id="UP001558652"/>
    </source>
</evidence>
<sequence>MGSQCQHQFLLNSGTSSSQLISQQPLLVSQNHPQSRIMPQIPAIVNSQFDFDGLYSSYQEQHDSKLVDMLDIPGKGRCYVYIAKYSYDPFQQSPNECPEAELVVNAGDYLLVWGNMDEDGFFDGELLDGRRGLVPSNFVHKLVGDDLLEFHQSVIQCLRDSDDVGSTNLPQDIDYQQLNSDFNKRISGEYDLSDIVEEEEEEELDHSGEGPDVFFSVLVAAPKQLTLERQLNKSVLIGWNHPDSPTSPPIECYHVYVDGVLKVTVKATERPRSLVEGVDSNRPHRISVRSVTANRRTSRDAACTMVIGKDVPLGPTNVKASRVTATSAVISWLPSNSNFQHTVCVNNVELRTVKPGIYRHTITGLAPNTVYRVTVRAKNIRAPHFDEKASIPMERYSCHIDFRTLPKGFTISIIKIFFILGLPEPPGEIQVEPGPQDGTVLVTWQPVPHAPNNGSVVTGYAVYADGKKVTDVDSPTGDHALIDINKLLGLNPKQVTVRTKSRDNQSPDSVPTQIPLHVLKGKHLNNKPEEDRRLRCGSSIQTHLRQQQRSGQMIIETEENLSDKEIYPNNSMSIPAIEITKDTGSEVNLSEEDYLDRRCGGRGHYDSRGISKIRSHQVHHHPRHTRRDER</sequence>
<dbReference type="PROSITE" id="PS50002">
    <property type="entry name" value="SH3"/>
    <property type="match status" value="1"/>
</dbReference>
<feature type="domain" description="Fibronectin type-III" evidence="7">
    <location>
        <begin position="314"/>
        <end position="401"/>
    </location>
</feature>
<evidence type="ECO:0000259" key="6">
    <source>
        <dbReference type="PROSITE" id="PS50002"/>
    </source>
</evidence>
<dbReference type="CDD" id="cd00063">
    <property type="entry name" value="FN3"/>
    <property type="match status" value="2"/>
</dbReference>
<dbReference type="PANTHER" id="PTHR14234:SF19">
    <property type="entry name" value="RIM-BINDING PROTEIN, ISOFORM F"/>
    <property type="match status" value="1"/>
</dbReference>
<gene>
    <name evidence="8" type="ORF">AAG570_008067</name>
</gene>
<organism evidence="8 9">
    <name type="scientific">Ranatra chinensis</name>
    <dbReference type="NCBI Taxonomy" id="642074"/>
    <lineage>
        <taxon>Eukaryota</taxon>
        <taxon>Metazoa</taxon>
        <taxon>Ecdysozoa</taxon>
        <taxon>Arthropoda</taxon>
        <taxon>Hexapoda</taxon>
        <taxon>Insecta</taxon>
        <taxon>Pterygota</taxon>
        <taxon>Neoptera</taxon>
        <taxon>Paraneoptera</taxon>
        <taxon>Hemiptera</taxon>
        <taxon>Heteroptera</taxon>
        <taxon>Panheteroptera</taxon>
        <taxon>Nepomorpha</taxon>
        <taxon>Nepidae</taxon>
        <taxon>Ranatrinae</taxon>
        <taxon>Ranatra</taxon>
    </lineage>
</organism>